<sequence>MQPFVLPEFYLSYPARLNPHLDGARKHSKAWAYSMDMIDMPQHGTVIWDEHDLDSHDYALLCSYTHPDAAPRELDLVTDWYVWVFYFDDHFLELFKRTGDIEHARDYLDRIARFMPAEGAITETPENPVERGLTDLWNRTVPHRSAGWRRRFRESTRNLLDESLWELANMNEGRIANPIEYVAMRRKVGGAPWSANLIEHSLNAEVPDEIAANRPMEVLRDCFADAVHLRNDLFSYQREVEDEGELSNSVLVFEKFLGCTTQQAADAVNDLLTSRLHQFEHTALTEVPALFEEHGVDPAGRAETFAYVKGLQDWQSGGHEWHLRSSRYMNEGALDDHGGPELLGGPSGLGTSAARIFRSIANTAPQRARAFTHQPYEQLSPVTLPTLPLPFPLRLSPHLAAERKKITDWPRRIGVLSESVWDSARLRVADIPLASAGICPDAPPEQLSLTNDWLTWGTYADDYYAEVFAHDLPTARVATERLKLFMPTDGASPPSPVTALETGLADLWQRTTGPLTSAERESFRHTVEKMIDAWVWELANQAQNRIPDPIDYVEMRRQAFGSDLVTSISRLTNSSTVPPEIRRNRVIEALEDSAADYAWLINDLVSYRKEIEYEGGLHNAVLVVRSFLDVEQDQALQIVANLAEARLAEFQHAVDVGLPSMFADYSLDAEAQATLTDYADLLKNLMTGIANWHHESARYTDEELDRVRDAKAATGAPADPSDAAGSPDTSKALLHPGCTGTHPVPIGTKPSLHPSGPTGLGTRSLHIPAPANSATH</sequence>
<keyword evidence="2" id="KW-0479">Metal-binding</keyword>
<dbReference type="SFLD" id="SFLDG01020">
    <property type="entry name" value="Terpene_Cyclase_Like_2"/>
    <property type="match status" value="2"/>
</dbReference>
<dbReference type="SUPFAM" id="SSF48576">
    <property type="entry name" value="Terpenoid synthases"/>
    <property type="match status" value="2"/>
</dbReference>
<dbReference type="EC" id="4.2.3.-" evidence="2"/>
<keyword evidence="1 2" id="KW-0456">Lyase</keyword>
<dbReference type="Proteomes" id="UP001595764">
    <property type="component" value="Unassembled WGS sequence"/>
</dbReference>
<evidence type="ECO:0000313" key="4">
    <source>
        <dbReference type="EMBL" id="MFC3509178.1"/>
    </source>
</evidence>
<evidence type="ECO:0000256" key="3">
    <source>
        <dbReference type="SAM" id="MobiDB-lite"/>
    </source>
</evidence>
<gene>
    <name evidence="4" type="ORF">ACFORO_03310</name>
</gene>
<comment type="similarity">
    <text evidence="2">Belongs to the terpene synthase family.</text>
</comment>
<accession>A0ABV7Q7D0</accession>
<keyword evidence="5" id="KW-1185">Reference proteome</keyword>
<dbReference type="PANTHER" id="PTHR35201:SF4">
    <property type="entry name" value="BETA-PINACENE SYNTHASE-RELATED"/>
    <property type="match status" value="1"/>
</dbReference>
<comment type="cofactor">
    <cofactor evidence="2">
        <name>Mg(2+)</name>
        <dbReference type="ChEBI" id="CHEBI:18420"/>
    </cofactor>
</comment>
<feature type="compositionally biased region" description="Low complexity" evidence="3">
    <location>
        <begin position="712"/>
        <end position="730"/>
    </location>
</feature>
<evidence type="ECO:0000313" key="5">
    <source>
        <dbReference type="Proteomes" id="UP001595764"/>
    </source>
</evidence>
<dbReference type="InterPro" id="IPR008949">
    <property type="entry name" value="Isoprenoid_synthase_dom_sf"/>
</dbReference>
<proteinExistence type="inferred from homology"/>
<evidence type="ECO:0000256" key="1">
    <source>
        <dbReference type="ARBA" id="ARBA00023239"/>
    </source>
</evidence>
<evidence type="ECO:0000256" key="2">
    <source>
        <dbReference type="RuleBase" id="RU366034"/>
    </source>
</evidence>
<comment type="caution">
    <text evidence="4">The sequence shown here is derived from an EMBL/GenBank/DDBJ whole genome shotgun (WGS) entry which is preliminary data.</text>
</comment>
<organism evidence="4 5">
    <name type="scientific">Amycolatopsis halotolerans</name>
    <dbReference type="NCBI Taxonomy" id="330083"/>
    <lineage>
        <taxon>Bacteria</taxon>
        <taxon>Bacillati</taxon>
        <taxon>Actinomycetota</taxon>
        <taxon>Actinomycetes</taxon>
        <taxon>Pseudonocardiales</taxon>
        <taxon>Pseudonocardiaceae</taxon>
        <taxon>Amycolatopsis</taxon>
    </lineage>
</organism>
<dbReference type="RefSeq" id="WP_377869414.1">
    <property type="nucleotide sequence ID" value="NZ_JBHMAY010000012.1"/>
</dbReference>
<dbReference type="SFLD" id="SFLDS00005">
    <property type="entry name" value="Isoprenoid_Synthase_Type_I"/>
    <property type="match status" value="2"/>
</dbReference>
<dbReference type="PANTHER" id="PTHR35201">
    <property type="entry name" value="TERPENE SYNTHASE"/>
    <property type="match status" value="1"/>
</dbReference>
<dbReference type="Gene3D" id="1.10.600.10">
    <property type="entry name" value="Farnesyl Diphosphate Synthase"/>
    <property type="match status" value="2"/>
</dbReference>
<keyword evidence="2" id="KW-0460">Magnesium</keyword>
<name>A0ABV7Q7D0_9PSEU</name>
<dbReference type="Pfam" id="PF19086">
    <property type="entry name" value="Terpene_syn_C_2"/>
    <property type="match status" value="2"/>
</dbReference>
<reference evidence="5" key="1">
    <citation type="journal article" date="2019" name="Int. J. Syst. Evol. Microbiol.">
        <title>The Global Catalogue of Microorganisms (GCM) 10K type strain sequencing project: providing services to taxonomists for standard genome sequencing and annotation.</title>
        <authorList>
            <consortium name="The Broad Institute Genomics Platform"/>
            <consortium name="The Broad Institute Genome Sequencing Center for Infectious Disease"/>
            <person name="Wu L."/>
            <person name="Ma J."/>
        </authorList>
    </citation>
    <scope>NUCLEOTIDE SEQUENCE [LARGE SCALE GENOMIC DNA]</scope>
    <source>
        <strain evidence="5">CGMCC 4.7682</strain>
    </source>
</reference>
<feature type="region of interest" description="Disordered" evidence="3">
    <location>
        <begin position="710"/>
        <end position="776"/>
    </location>
</feature>
<protein>
    <recommendedName>
        <fullName evidence="2">Terpene synthase</fullName>
        <ecNumber evidence="2">4.2.3.-</ecNumber>
    </recommendedName>
</protein>
<dbReference type="EMBL" id="JBHRWI010000004">
    <property type="protein sequence ID" value="MFC3509178.1"/>
    <property type="molecule type" value="Genomic_DNA"/>
</dbReference>
<dbReference type="InterPro" id="IPR034686">
    <property type="entry name" value="Terpene_cyclase-like_2"/>
</dbReference>